<proteinExistence type="predicted"/>
<evidence type="ECO:0000256" key="1">
    <source>
        <dbReference type="SAM" id="Phobius"/>
    </source>
</evidence>
<evidence type="ECO:0008006" key="4">
    <source>
        <dbReference type="Google" id="ProtNLM"/>
    </source>
</evidence>
<feature type="transmembrane region" description="Helical" evidence="1">
    <location>
        <begin position="93"/>
        <end position="113"/>
    </location>
</feature>
<dbReference type="EMBL" id="FVGW01000001">
    <property type="protein sequence ID" value="SKL35530.1"/>
    <property type="molecule type" value="Genomic_DNA"/>
</dbReference>
<dbReference type="Proteomes" id="UP000190074">
    <property type="component" value="Unassembled WGS sequence"/>
</dbReference>
<dbReference type="AlphaFoldDB" id="A0A1T8GPV4"/>
<keyword evidence="1" id="KW-0812">Transmembrane</keyword>
<feature type="transmembrane region" description="Helical" evidence="1">
    <location>
        <begin position="21"/>
        <end position="43"/>
    </location>
</feature>
<reference evidence="2 3" key="1">
    <citation type="submission" date="2016-11" db="EMBL/GenBank/DDBJ databases">
        <authorList>
            <consortium name="Pathogen Informatics"/>
        </authorList>
    </citation>
    <scope>NUCLEOTIDE SEQUENCE [LARGE SCALE GENOMIC DNA]</scope>
    <source>
        <strain evidence="2 3">911</strain>
    </source>
</reference>
<sequence length="127" mass="14284">MGKHSEDGTRRPFLSKNPYADWRLVIAVPMCTLFLATAPAIYLHPATCDHKPMSQWDRCHHYGRTKEQLLAGSPDHVPSFGYDVHGQIVHNRILAVAATVLGTTGWAIAIAWARREYIRRKARTHAG</sequence>
<protein>
    <recommendedName>
        <fullName evidence="4">Transmembrane protein</fullName>
    </recommendedName>
</protein>
<evidence type="ECO:0000313" key="3">
    <source>
        <dbReference type="Proteomes" id="UP000190074"/>
    </source>
</evidence>
<gene>
    <name evidence="2" type="ORF">SAMEA2259716_00205</name>
</gene>
<keyword evidence="1" id="KW-0472">Membrane</keyword>
<accession>A0A1T8GPV4</accession>
<keyword evidence="1" id="KW-1133">Transmembrane helix</keyword>
<evidence type="ECO:0000313" key="2">
    <source>
        <dbReference type="EMBL" id="SKL35530.1"/>
    </source>
</evidence>
<organism evidence="2 3">
    <name type="scientific">Mycobacteroides abscessus subsp. massiliense</name>
    <dbReference type="NCBI Taxonomy" id="1962118"/>
    <lineage>
        <taxon>Bacteria</taxon>
        <taxon>Bacillati</taxon>
        <taxon>Actinomycetota</taxon>
        <taxon>Actinomycetes</taxon>
        <taxon>Mycobacteriales</taxon>
        <taxon>Mycobacteriaceae</taxon>
        <taxon>Mycobacteroides</taxon>
        <taxon>Mycobacteroides abscessus</taxon>
    </lineage>
</organism>
<name>A0A1T8GPV4_9MYCO</name>